<sequence length="206" mass="23738">MLIGITKEDFFTDEAQLICFWLDNGIDIIHIRKPNATKEEISTLLNVIPITYHKKITLNQHFDLTYQFNVGGIHFKESMRQAIKLKNLEQWKSKGLRLSSSVHQMDEIPQILTVFDYLFLSPVFDSTSKKNYKSNTMLLERMKKESFELHQIVALGGITDKTLLELDRSSFKGAAILGYLWEASLSNIKLKAEKLQTSWKTIVLSP</sequence>
<dbReference type="GO" id="GO:0004789">
    <property type="term" value="F:thiamine-phosphate diphosphorylase activity"/>
    <property type="evidence" value="ECO:0007669"/>
    <property type="project" value="TreeGrafter"/>
</dbReference>
<dbReference type="InterPro" id="IPR013785">
    <property type="entry name" value="Aldolase_TIM"/>
</dbReference>
<organism evidence="4 5">
    <name type="scientific">Flammeovirga pectinis</name>
    <dbReference type="NCBI Taxonomy" id="2494373"/>
    <lineage>
        <taxon>Bacteria</taxon>
        <taxon>Pseudomonadati</taxon>
        <taxon>Bacteroidota</taxon>
        <taxon>Cytophagia</taxon>
        <taxon>Cytophagales</taxon>
        <taxon>Flammeovirgaceae</taxon>
        <taxon>Flammeovirga</taxon>
    </lineage>
</organism>
<dbReference type="Pfam" id="PF02581">
    <property type="entry name" value="TMP-TENI"/>
    <property type="match status" value="1"/>
</dbReference>
<dbReference type="AlphaFoldDB" id="A0A3Q9FQA2"/>
<dbReference type="RefSeq" id="WP_126616150.1">
    <property type="nucleotide sequence ID" value="NZ_CP034562.1"/>
</dbReference>
<reference evidence="4 5" key="1">
    <citation type="submission" date="2018-12" db="EMBL/GenBank/DDBJ databases">
        <title>Flammeovirga pectinis sp. nov., isolated from the gut of the Korean scallop, Patinopecten yessoensis.</title>
        <authorList>
            <person name="Bae J.-W."/>
            <person name="Jeong Y.-S."/>
            <person name="Kang W."/>
        </authorList>
    </citation>
    <scope>NUCLEOTIDE SEQUENCE [LARGE SCALE GENOMIC DNA]</scope>
    <source>
        <strain evidence="4 5">L12M1</strain>
    </source>
</reference>
<dbReference type="PANTHER" id="PTHR20857">
    <property type="entry name" value="THIAMINE-PHOSPHATE PYROPHOSPHORYLASE"/>
    <property type="match status" value="1"/>
</dbReference>
<dbReference type="SUPFAM" id="SSF51391">
    <property type="entry name" value="Thiamin phosphate synthase"/>
    <property type="match status" value="1"/>
</dbReference>
<gene>
    <name evidence="4" type="ORF">EI427_15100</name>
</gene>
<dbReference type="GO" id="GO:0005737">
    <property type="term" value="C:cytoplasm"/>
    <property type="evidence" value="ECO:0007669"/>
    <property type="project" value="TreeGrafter"/>
</dbReference>
<evidence type="ECO:0000256" key="2">
    <source>
        <dbReference type="ARBA" id="ARBA00022977"/>
    </source>
</evidence>
<dbReference type="InterPro" id="IPR022998">
    <property type="entry name" value="ThiamineP_synth_TenI"/>
</dbReference>
<dbReference type="InterPro" id="IPR036206">
    <property type="entry name" value="ThiamineP_synth_sf"/>
</dbReference>
<dbReference type="KEGG" id="fll:EI427_15100"/>
<evidence type="ECO:0000313" key="5">
    <source>
        <dbReference type="Proteomes" id="UP000267268"/>
    </source>
</evidence>
<dbReference type="PANTHER" id="PTHR20857:SF15">
    <property type="entry name" value="THIAMINE-PHOSPHATE SYNTHASE"/>
    <property type="match status" value="1"/>
</dbReference>
<name>A0A3Q9FQA2_9BACT</name>
<evidence type="ECO:0000256" key="1">
    <source>
        <dbReference type="ARBA" id="ARBA00004948"/>
    </source>
</evidence>
<dbReference type="Proteomes" id="UP000267268">
    <property type="component" value="Chromosome 1"/>
</dbReference>
<proteinExistence type="predicted"/>
<protein>
    <submittedName>
        <fullName evidence="4">Thiamine phosphate synthase</fullName>
    </submittedName>
</protein>
<accession>A0A3Q9FQA2</accession>
<dbReference type="GO" id="GO:0009228">
    <property type="term" value="P:thiamine biosynthetic process"/>
    <property type="evidence" value="ECO:0007669"/>
    <property type="project" value="UniProtKB-KW"/>
</dbReference>
<dbReference type="OrthoDB" id="194683at2"/>
<comment type="pathway">
    <text evidence="1">Cofactor biosynthesis; thiamine diphosphate biosynthesis.</text>
</comment>
<evidence type="ECO:0000313" key="4">
    <source>
        <dbReference type="EMBL" id="AZQ63500.1"/>
    </source>
</evidence>
<feature type="domain" description="Thiamine phosphate synthase/TenI" evidence="3">
    <location>
        <begin position="12"/>
        <end position="176"/>
    </location>
</feature>
<keyword evidence="2" id="KW-0784">Thiamine biosynthesis</keyword>
<dbReference type="CDD" id="cd00564">
    <property type="entry name" value="TMP_TenI"/>
    <property type="match status" value="1"/>
</dbReference>
<evidence type="ECO:0000259" key="3">
    <source>
        <dbReference type="Pfam" id="PF02581"/>
    </source>
</evidence>
<keyword evidence="5" id="KW-1185">Reference proteome</keyword>
<dbReference type="Gene3D" id="3.20.20.70">
    <property type="entry name" value="Aldolase class I"/>
    <property type="match status" value="1"/>
</dbReference>
<dbReference type="EMBL" id="CP034562">
    <property type="protein sequence ID" value="AZQ63500.1"/>
    <property type="molecule type" value="Genomic_DNA"/>
</dbReference>